<protein>
    <recommendedName>
        <fullName evidence="3">Abortive infection protein-like C-terminal domain-containing protein</fullName>
    </recommendedName>
</protein>
<dbReference type="Proteomes" id="UP001597097">
    <property type="component" value="Unassembled WGS sequence"/>
</dbReference>
<dbReference type="EMBL" id="JBHUCM010000072">
    <property type="protein sequence ID" value="MFD1547109.1"/>
    <property type="molecule type" value="Genomic_DNA"/>
</dbReference>
<gene>
    <name evidence="1" type="ORF">ACFSJ0_59430</name>
</gene>
<comment type="caution">
    <text evidence="1">The sequence shown here is derived from an EMBL/GenBank/DDBJ whole genome shotgun (WGS) entry which is preliminary data.</text>
</comment>
<evidence type="ECO:0008006" key="3">
    <source>
        <dbReference type="Google" id="ProtNLM"/>
    </source>
</evidence>
<reference evidence="2" key="1">
    <citation type="journal article" date="2019" name="Int. J. Syst. Evol. Microbiol.">
        <title>The Global Catalogue of Microorganisms (GCM) 10K type strain sequencing project: providing services to taxonomists for standard genome sequencing and annotation.</title>
        <authorList>
            <consortium name="The Broad Institute Genomics Platform"/>
            <consortium name="The Broad Institute Genome Sequencing Center for Infectious Disease"/>
            <person name="Wu L."/>
            <person name="Ma J."/>
        </authorList>
    </citation>
    <scope>NUCLEOTIDE SEQUENCE [LARGE SCALE GENOMIC DNA]</scope>
    <source>
        <strain evidence="2">CGMCC 1.15399</strain>
    </source>
</reference>
<dbReference type="RefSeq" id="WP_219532480.1">
    <property type="nucleotide sequence ID" value="NZ_JAHKRM010000014.1"/>
</dbReference>
<keyword evidence="2" id="KW-1185">Reference proteome</keyword>
<organism evidence="1 2">
    <name type="scientific">Nonomuraea guangzhouensis</name>
    <dbReference type="NCBI Taxonomy" id="1291555"/>
    <lineage>
        <taxon>Bacteria</taxon>
        <taxon>Bacillati</taxon>
        <taxon>Actinomycetota</taxon>
        <taxon>Actinomycetes</taxon>
        <taxon>Streptosporangiales</taxon>
        <taxon>Streptosporangiaceae</taxon>
        <taxon>Nonomuraea</taxon>
    </lineage>
</organism>
<accession>A0ABW4GWZ4</accession>
<name>A0ABW4GWZ4_9ACTN</name>
<sequence>MTHQTSEPPWRPLSERVAGLNGERELVEGVPDYLRPHLALWSSRSMTGFPDTARAVELLIHQNLNLNPQTFDMTQANEVVLLDAVDAALRVNRIMTGALDPTVDERTAEKRKLWLLHVRDLQNILRSAGSAWQVKQDYDGLERRVDDTVVEATIATENAAPSDASGHLRRAWNAAFGYQPNPALAYSEAVKAVEAVAIPLTIPTDPQPTLGKVRAHLELVPHKYILGIADKHGSPASAESVTKLIALLWHGQRDRHAGGPTTSPINQETAQAAVHVAVLLVQFFSTGVIKKL</sequence>
<evidence type="ECO:0000313" key="2">
    <source>
        <dbReference type="Proteomes" id="UP001597097"/>
    </source>
</evidence>
<evidence type="ECO:0000313" key="1">
    <source>
        <dbReference type="EMBL" id="MFD1547109.1"/>
    </source>
</evidence>
<proteinExistence type="predicted"/>